<dbReference type="SUPFAM" id="SSF50090">
    <property type="entry name" value="Electron transport accessory proteins"/>
    <property type="match status" value="1"/>
</dbReference>
<accession>A0A4R5QCB9</accession>
<gene>
    <name evidence="3" type="ORF">E2C06_24480</name>
</gene>
<dbReference type="Gene3D" id="2.30.30.50">
    <property type="match status" value="1"/>
</dbReference>
<dbReference type="InterPro" id="IPR008990">
    <property type="entry name" value="Elect_transpt_acc-like_dom_sf"/>
</dbReference>
<dbReference type="InterPro" id="IPR024690">
    <property type="entry name" value="CN_hydtase_beta_dom_C"/>
</dbReference>
<dbReference type="EMBL" id="SMSJ01000048">
    <property type="protein sequence ID" value="TDH59957.1"/>
    <property type="molecule type" value="Genomic_DNA"/>
</dbReference>
<feature type="region of interest" description="Disordered" evidence="1">
    <location>
        <begin position="1"/>
        <end position="24"/>
    </location>
</feature>
<protein>
    <submittedName>
        <fullName evidence="3">Nitrile hydratase subunit beta</fullName>
    </submittedName>
</protein>
<dbReference type="Proteomes" id="UP000295096">
    <property type="component" value="Unassembled WGS sequence"/>
</dbReference>
<organism evidence="3 4">
    <name type="scientific">Dankookia rubra</name>
    <dbReference type="NCBI Taxonomy" id="1442381"/>
    <lineage>
        <taxon>Bacteria</taxon>
        <taxon>Pseudomonadati</taxon>
        <taxon>Pseudomonadota</taxon>
        <taxon>Alphaproteobacteria</taxon>
        <taxon>Acetobacterales</taxon>
        <taxon>Roseomonadaceae</taxon>
        <taxon>Dankookia</taxon>
    </lineage>
</organism>
<feature type="domain" description="Nitrile hydratase beta subunit" evidence="2">
    <location>
        <begin position="16"/>
        <end position="114"/>
    </location>
</feature>
<dbReference type="OrthoDB" id="3478924at2"/>
<proteinExistence type="predicted"/>
<dbReference type="AlphaFoldDB" id="A0A4R5QCB9"/>
<keyword evidence="4" id="KW-1185">Reference proteome</keyword>
<evidence type="ECO:0000259" key="2">
    <source>
        <dbReference type="Pfam" id="PF02211"/>
    </source>
</evidence>
<dbReference type="Pfam" id="PF02211">
    <property type="entry name" value="NHase_beta_C"/>
    <property type="match status" value="1"/>
</dbReference>
<evidence type="ECO:0000313" key="4">
    <source>
        <dbReference type="Proteomes" id="UP000295096"/>
    </source>
</evidence>
<evidence type="ECO:0000313" key="3">
    <source>
        <dbReference type="EMBL" id="TDH59957.1"/>
    </source>
</evidence>
<comment type="caution">
    <text evidence="3">The sequence shown here is derived from an EMBL/GenBank/DDBJ whole genome shotgun (WGS) entry which is preliminary data.</text>
</comment>
<dbReference type="RefSeq" id="WP_133291211.1">
    <property type="nucleotide sequence ID" value="NZ_SMSJ01000048.1"/>
</dbReference>
<name>A0A4R5QCB9_9PROT</name>
<evidence type="ECO:0000256" key="1">
    <source>
        <dbReference type="SAM" id="MobiDB-lite"/>
    </source>
</evidence>
<reference evidence="3 4" key="1">
    <citation type="journal article" date="2016" name="J. Microbiol.">
        <title>Dankookia rubra gen. nov., sp. nov., an alphaproteobacterium isolated from sediment of a shallow stream.</title>
        <authorList>
            <person name="Kim W.H."/>
            <person name="Kim D.H."/>
            <person name="Kang K."/>
            <person name="Ahn T.Y."/>
        </authorList>
    </citation>
    <scope>NUCLEOTIDE SEQUENCE [LARGE SCALE GENOMIC DNA]</scope>
    <source>
        <strain evidence="3 4">JCM30602</strain>
    </source>
</reference>
<sequence>MTGPGSVAGESGQHEARSAPAGARFAVGDRVRVKDDWPERRGPCHIRTPHYLRGRDGRVEAVLGAFPNPEDLAFARPAPVRTLYHVLFEQPPIWQEGEPGDTALVEIFEHWLEPATPERKAA</sequence>